<organism evidence="2 3">
    <name type="scientific">Neorhodopirellula pilleata</name>
    <dbReference type="NCBI Taxonomy" id="2714738"/>
    <lineage>
        <taxon>Bacteria</taxon>
        <taxon>Pseudomonadati</taxon>
        <taxon>Planctomycetota</taxon>
        <taxon>Planctomycetia</taxon>
        <taxon>Pirellulales</taxon>
        <taxon>Pirellulaceae</taxon>
        <taxon>Neorhodopirellula</taxon>
    </lineage>
</organism>
<feature type="signal peptide" evidence="1">
    <location>
        <begin position="1"/>
        <end position="21"/>
    </location>
</feature>
<protein>
    <submittedName>
        <fullName evidence="2">Uncharacterized protein</fullName>
    </submittedName>
</protein>
<keyword evidence="1" id="KW-0732">Signal</keyword>
<feature type="chain" id="PRO_5022874381" evidence="1">
    <location>
        <begin position="22"/>
        <end position="122"/>
    </location>
</feature>
<reference evidence="2 3" key="1">
    <citation type="submission" date="2019-02" db="EMBL/GenBank/DDBJ databases">
        <title>Deep-cultivation of Planctomycetes and their phenomic and genomic characterization uncovers novel biology.</title>
        <authorList>
            <person name="Wiegand S."/>
            <person name="Jogler M."/>
            <person name="Boedeker C."/>
            <person name="Pinto D."/>
            <person name="Vollmers J."/>
            <person name="Rivas-Marin E."/>
            <person name="Kohn T."/>
            <person name="Peeters S.H."/>
            <person name="Heuer A."/>
            <person name="Rast P."/>
            <person name="Oberbeckmann S."/>
            <person name="Bunk B."/>
            <person name="Jeske O."/>
            <person name="Meyerdierks A."/>
            <person name="Storesund J.E."/>
            <person name="Kallscheuer N."/>
            <person name="Luecker S."/>
            <person name="Lage O.M."/>
            <person name="Pohl T."/>
            <person name="Merkel B.J."/>
            <person name="Hornburger P."/>
            <person name="Mueller R.-W."/>
            <person name="Bruemmer F."/>
            <person name="Labrenz M."/>
            <person name="Spormann A.M."/>
            <person name="Op Den Camp H."/>
            <person name="Overmann J."/>
            <person name="Amann R."/>
            <person name="Jetten M.S.M."/>
            <person name="Mascher T."/>
            <person name="Medema M.H."/>
            <person name="Devos D.P."/>
            <person name="Kaster A.-K."/>
            <person name="Ovreas L."/>
            <person name="Rohde M."/>
            <person name="Galperin M.Y."/>
            <person name="Jogler C."/>
        </authorList>
    </citation>
    <scope>NUCLEOTIDE SEQUENCE [LARGE SCALE GENOMIC DNA]</scope>
    <source>
        <strain evidence="2 3">Pla100</strain>
    </source>
</reference>
<keyword evidence="3" id="KW-1185">Reference proteome</keyword>
<dbReference type="EMBL" id="SJPM01000010">
    <property type="protein sequence ID" value="TWT92969.1"/>
    <property type="molecule type" value="Genomic_DNA"/>
</dbReference>
<evidence type="ECO:0000256" key="1">
    <source>
        <dbReference type="SAM" id="SignalP"/>
    </source>
</evidence>
<proteinExistence type="predicted"/>
<accession>A0A5C6A072</accession>
<gene>
    <name evidence="2" type="ORF">Pla100_42850</name>
</gene>
<dbReference type="AlphaFoldDB" id="A0A5C6A072"/>
<comment type="caution">
    <text evidence="2">The sequence shown here is derived from an EMBL/GenBank/DDBJ whole genome shotgun (WGS) entry which is preliminary data.</text>
</comment>
<sequence length="122" mass="13168" precursor="true">MNKRFLAPCFATLMIGSTVVAQGIPGNPVQRVGGAVQSGVRNVTQGTLQTVQQASQGTMRGVRQFANPQSGVYQGGTHRGGVLHQGQQYHSQPQYHGHQQSHGQWQSFTFCTAILVDVNSFT</sequence>
<evidence type="ECO:0000313" key="2">
    <source>
        <dbReference type="EMBL" id="TWT92969.1"/>
    </source>
</evidence>
<evidence type="ECO:0000313" key="3">
    <source>
        <dbReference type="Proteomes" id="UP000316213"/>
    </source>
</evidence>
<name>A0A5C6A072_9BACT</name>
<dbReference type="Proteomes" id="UP000316213">
    <property type="component" value="Unassembled WGS sequence"/>
</dbReference>